<evidence type="ECO:0000256" key="3">
    <source>
        <dbReference type="ARBA" id="ARBA00022840"/>
    </source>
</evidence>
<dbReference type="Proteomes" id="UP001319865">
    <property type="component" value="Chromosome"/>
</dbReference>
<gene>
    <name evidence="4" type="ORF">GENT11_13750</name>
</gene>
<evidence type="ECO:0008006" key="6">
    <source>
        <dbReference type="Google" id="ProtNLM"/>
    </source>
</evidence>
<keyword evidence="5" id="KW-1185">Reference proteome</keyword>
<dbReference type="PRINTS" id="PR00301">
    <property type="entry name" value="HEATSHOCK70"/>
</dbReference>
<keyword evidence="2" id="KW-0547">Nucleotide-binding</keyword>
<reference evidence="4 5" key="1">
    <citation type="journal article" date="2022" name="Int. J. Syst. Evol. Microbiol.">
        <title>Flavobacterium ammonificans sp. nov. and Flavobacterium ammoniigenes sp. nov., ammonifying bacteria isolated from surface river water.</title>
        <authorList>
            <person name="Watanabe K."/>
            <person name="Kitamura T."/>
            <person name="Ogata Y."/>
            <person name="Shindo C."/>
            <person name="Suda W."/>
        </authorList>
    </citation>
    <scope>NUCLEOTIDE SEQUENCE [LARGE SCALE GENOMIC DNA]</scope>
    <source>
        <strain evidence="4 5">GENT11</strain>
    </source>
</reference>
<name>A0ABM7V292_9FLAO</name>
<dbReference type="Pfam" id="PF00012">
    <property type="entry name" value="HSP70"/>
    <property type="match status" value="1"/>
</dbReference>
<dbReference type="PANTHER" id="PTHR19375">
    <property type="entry name" value="HEAT SHOCK PROTEIN 70KDA"/>
    <property type="match status" value="1"/>
</dbReference>
<proteinExistence type="inferred from homology"/>
<dbReference type="EMBL" id="AP025183">
    <property type="protein sequence ID" value="BDB53063.1"/>
    <property type="molecule type" value="Genomic_DNA"/>
</dbReference>
<dbReference type="InterPro" id="IPR043129">
    <property type="entry name" value="ATPase_NBD"/>
</dbReference>
<dbReference type="InterPro" id="IPR018181">
    <property type="entry name" value="Heat_shock_70_CS"/>
</dbReference>
<dbReference type="RefSeq" id="WP_229329120.1">
    <property type="nucleotide sequence ID" value="NZ_AP025183.1"/>
</dbReference>
<evidence type="ECO:0000313" key="5">
    <source>
        <dbReference type="Proteomes" id="UP001319865"/>
    </source>
</evidence>
<organism evidence="4 5">
    <name type="scientific">Flavobacterium ammonificans</name>
    <dbReference type="NCBI Taxonomy" id="1751056"/>
    <lineage>
        <taxon>Bacteria</taxon>
        <taxon>Pseudomonadati</taxon>
        <taxon>Bacteroidota</taxon>
        <taxon>Flavobacteriia</taxon>
        <taxon>Flavobacteriales</taxon>
        <taxon>Flavobacteriaceae</taxon>
        <taxon>Flavobacterium</taxon>
    </lineage>
</organism>
<dbReference type="Gene3D" id="3.90.640.10">
    <property type="entry name" value="Actin, Chain A, domain 4"/>
    <property type="match status" value="1"/>
</dbReference>
<evidence type="ECO:0000256" key="2">
    <source>
        <dbReference type="ARBA" id="ARBA00022741"/>
    </source>
</evidence>
<evidence type="ECO:0000313" key="4">
    <source>
        <dbReference type="EMBL" id="BDB53063.1"/>
    </source>
</evidence>
<evidence type="ECO:0000256" key="1">
    <source>
        <dbReference type="ARBA" id="ARBA00007381"/>
    </source>
</evidence>
<dbReference type="Gene3D" id="3.30.420.40">
    <property type="match status" value="2"/>
</dbReference>
<dbReference type="SUPFAM" id="SSF53067">
    <property type="entry name" value="Actin-like ATPase domain"/>
    <property type="match status" value="2"/>
</dbReference>
<dbReference type="InterPro" id="IPR013126">
    <property type="entry name" value="Hsp_70_fam"/>
</dbReference>
<sequence length="843" mass="94175">MRNKIDYGIDLGTTNSAIARIENGVPTIKKSDTLKDTVPSCIHFNKRQDILVGDTAFNVMKNDNARALKTLEKGKTNTFIEFKRTMGTTHSYECSNMSKSFSSEELSSEILKKLKSFVQDENISSIVITVPAKFLNPQNEATMQAAKLAGFKHIELLQEPVAAATAYGLGSNSKDGFWLVFDFGGGTFDAALIKADEGILAVKDTDGDNWLGGKNLDEAIVDQIIIPNLAENFAIESVLEDSEQKEILRNAVKFYAEETKIQLSFKDSHNILSQLGDLPFEDENGNELEVDVLVTQKDMENAVSPIFQKAIDITKELLKRNNLKGADLGALILVGGPTYSPILRRMLKEQITDKVDTSVDPMTVVAKGAALFASTISVSDEVKETTRDKTKLQLDIKYEATTVELDEMVNFKVLKEKTTGTFPEKIYADVVRFDGAWSSGKKLIGEKATILDVLLVEGRSNSFEINVYDEEGNKLECQPHQFSILQGIGGLDGMQVLPYHIGIAKFFNTESKDLFLPVKGLEKSKKVPATGVINGLKTRSAIRPGMINDIIRIPIYQGDYNAEGTNPVLNNFINEVIITGESLPALLPEGSDVDITIKVDRSQLMKFSAYFPLLNHTEELEIEIKQTEPPTEDLLTNEISKAKHTAINVNANDVSEKLEELEVQLENEKGSADGKMKILDGLRKELLKLDNAEKVAEWPKVEKDLKDAYFEFEELIRKIKENSDDEDLNMNKVEAHIKEYKVGIEHIIKNKDSKAAKELIEEIEGLDRELRNSLSGGLIDKGRLEYHDQEFSTLQWKDKNKARQLINQGLKLIQEGKTSQLRPLLHQIWDLRIDDDGDRDTLG</sequence>
<comment type="similarity">
    <text evidence="1">Belongs to the heat shock protein 70 family.</text>
</comment>
<keyword evidence="3" id="KW-0067">ATP-binding</keyword>
<protein>
    <recommendedName>
        <fullName evidence="6">Hsp70 family protein</fullName>
    </recommendedName>
</protein>
<dbReference type="CDD" id="cd24029">
    <property type="entry name" value="ASKHA_NBD_HSP70_DnaK_HscA_HscC"/>
    <property type="match status" value="1"/>
</dbReference>
<accession>A0ABM7V292</accession>
<reference evidence="4 5" key="2">
    <citation type="journal article" date="2022" name="Microorganisms">
        <title>Complete Genome Sequences of Two Flavobacterium ammonificans Strains and a Flavobacterium ammoniigenes Strain of Ammonifying Bacterioplankton Isolated from Surface River Water.</title>
        <authorList>
            <person name="Suda W."/>
            <person name="Ogata Y."/>
            <person name="Shindo C."/>
            <person name="Watanabe K."/>
        </authorList>
    </citation>
    <scope>NUCLEOTIDE SEQUENCE [LARGE SCALE GENOMIC DNA]</scope>
    <source>
        <strain evidence="4 5">GENT11</strain>
    </source>
</reference>
<dbReference type="PROSITE" id="PS00297">
    <property type="entry name" value="HSP70_1"/>
    <property type="match status" value="1"/>
</dbReference>